<evidence type="ECO:0000313" key="4">
    <source>
        <dbReference type="Proteomes" id="UP000054166"/>
    </source>
</evidence>
<protein>
    <recommendedName>
        <fullName evidence="2">Prokaryotic-type class I peptide chain release factors domain-containing protein</fullName>
    </recommendedName>
</protein>
<sequence length="172" mass="19477">MCIASIGSWRYNSQLPDKDANEARSWISRFKSQPITRGSVEMSFSRSSGPGGQNVNKVNTKATLRCSIDLPWIPLWARNELRKSPYYMSSSQTILITSTVYRSQSQNVDECLSKLHALIISASCAPIKNEPSEQQKTRVRGLEKAENARRKIQKDKRSQIKKSRASGKRGDW</sequence>
<dbReference type="EMBL" id="KN832986">
    <property type="protein sequence ID" value="KIM85042.1"/>
    <property type="molecule type" value="Genomic_DNA"/>
</dbReference>
<dbReference type="OrthoDB" id="270639at2759"/>
<dbReference type="InterPro" id="IPR052104">
    <property type="entry name" value="Mito_Release_Factor_mL62"/>
</dbReference>
<reference evidence="3 4" key="1">
    <citation type="submission" date="2014-04" db="EMBL/GenBank/DDBJ databases">
        <authorList>
            <consortium name="DOE Joint Genome Institute"/>
            <person name="Kuo A."/>
            <person name="Tarkka M."/>
            <person name="Buscot F."/>
            <person name="Kohler A."/>
            <person name="Nagy L.G."/>
            <person name="Floudas D."/>
            <person name="Copeland A."/>
            <person name="Barry K.W."/>
            <person name="Cichocki N."/>
            <person name="Veneault-Fourrey C."/>
            <person name="LaButti K."/>
            <person name="Lindquist E.A."/>
            <person name="Lipzen A."/>
            <person name="Lundell T."/>
            <person name="Morin E."/>
            <person name="Murat C."/>
            <person name="Sun H."/>
            <person name="Tunlid A."/>
            <person name="Henrissat B."/>
            <person name="Grigoriev I.V."/>
            <person name="Hibbett D.S."/>
            <person name="Martin F."/>
            <person name="Nordberg H.P."/>
            <person name="Cantor M.N."/>
            <person name="Hua S.X."/>
        </authorList>
    </citation>
    <scope>NUCLEOTIDE SEQUENCE [LARGE SCALE GENOMIC DNA]</scope>
    <source>
        <strain evidence="3 4">F 1598</strain>
    </source>
</reference>
<evidence type="ECO:0000256" key="1">
    <source>
        <dbReference type="SAM" id="MobiDB-lite"/>
    </source>
</evidence>
<name>A0A0C3C5V1_PILCF</name>
<dbReference type="GO" id="GO:0016150">
    <property type="term" value="F:translation release factor activity, codon nonspecific"/>
    <property type="evidence" value="ECO:0007669"/>
    <property type="project" value="TreeGrafter"/>
</dbReference>
<feature type="compositionally biased region" description="Basic and acidic residues" evidence="1">
    <location>
        <begin position="130"/>
        <end position="149"/>
    </location>
</feature>
<dbReference type="InParanoid" id="A0A0C3C5V1"/>
<dbReference type="GO" id="GO:0070126">
    <property type="term" value="P:mitochondrial translational termination"/>
    <property type="evidence" value="ECO:0007669"/>
    <property type="project" value="TreeGrafter"/>
</dbReference>
<evidence type="ECO:0000313" key="3">
    <source>
        <dbReference type="EMBL" id="KIM85042.1"/>
    </source>
</evidence>
<dbReference type="Gene3D" id="3.30.160.20">
    <property type="match status" value="1"/>
</dbReference>
<evidence type="ECO:0000259" key="2">
    <source>
        <dbReference type="Pfam" id="PF00472"/>
    </source>
</evidence>
<dbReference type="GO" id="GO:0004045">
    <property type="term" value="F:peptidyl-tRNA hydrolase activity"/>
    <property type="evidence" value="ECO:0007669"/>
    <property type="project" value="TreeGrafter"/>
</dbReference>
<dbReference type="Proteomes" id="UP000054166">
    <property type="component" value="Unassembled WGS sequence"/>
</dbReference>
<keyword evidence="4" id="KW-1185">Reference proteome</keyword>
<dbReference type="InterPro" id="IPR000352">
    <property type="entry name" value="Pep_chain_release_fac_I"/>
</dbReference>
<dbReference type="PANTHER" id="PTHR11075">
    <property type="entry name" value="PEPTIDE CHAIN RELEASE FACTOR"/>
    <property type="match status" value="1"/>
</dbReference>
<dbReference type="FunCoup" id="A0A0C3C5V1">
    <property type="interactions" value="116"/>
</dbReference>
<dbReference type="SUPFAM" id="SSF110916">
    <property type="entry name" value="Peptidyl-tRNA hydrolase domain-like"/>
    <property type="match status" value="1"/>
</dbReference>
<organism evidence="3 4">
    <name type="scientific">Piloderma croceum (strain F 1598)</name>
    <dbReference type="NCBI Taxonomy" id="765440"/>
    <lineage>
        <taxon>Eukaryota</taxon>
        <taxon>Fungi</taxon>
        <taxon>Dikarya</taxon>
        <taxon>Basidiomycota</taxon>
        <taxon>Agaricomycotina</taxon>
        <taxon>Agaricomycetes</taxon>
        <taxon>Agaricomycetidae</taxon>
        <taxon>Atheliales</taxon>
        <taxon>Atheliaceae</taxon>
        <taxon>Piloderma</taxon>
    </lineage>
</organism>
<dbReference type="AlphaFoldDB" id="A0A0C3C5V1"/>
<feature type="compositionally biased region" description="Basic residues" evidence="1">
    <location>
        <begin position="150"/>
        <end position="172"/>
    </location>
</feature>
<dbReference type="Pfam" id="PF00472">
    <property type="entry name" value="RF-1"/>
    <property type="match status" value="1"/>
</dbReference>
<dbReference type="GO" id="GO:0005762">
    <property type="term" value="C:mitochondrial large ribosomal subunit"/>
    <property type="evidence" value="ECO:0007669"/>
    <property type="project" value="TreeGrafter"/>
</dbReference>
<dbReference type="PANTHER" id="PTHR11075:SF54">
    <property type="entry name" value="LARGE RIBOSOMAL SUBUNIT PROTEIN ML62"/>
    <property type="match status" value="1"/>
</dbReference>
<gene>
    <name evidence="3" type="ORF">PILCRDRAFT_96663</name>
</gene>
<dbReference type="STRING" id="765440.A0A0C3C5V1"/>
<accession>A0A0C3C5V1</accession>
<reference evidence="4" key="2">
    <citation type="submission" date="2015-01" db="EMBL/GenBank/DDBJ databases">
        <title>Evolutionary Origins and Diversification of the Mycorrhizal Mutualists.</title>
        <authorList>
            <consortium name="DOE Joint Genome Institute"/>
            <consortium name="Mycorrhizal Genomics Consortium"/>
            <person name="Kohler A."/>
            <person name="Kuo A."/>
            <person name="Nagy L.G."/>
            <person name="Floudas D."/>
            <person name="Copeland A."/>
            <person name="Barry K.W."/>
            <person name="Cichocki N."/>
            <person name="Veneault-Fourrey C."/>
            <person name="LaButti K."/>
            <person name="Lindquist E.A."/>
            <person name="Lipzen A."/>
            <person name="Lundell T."/>
            <person name="Morin E."/>
            <person name="Murat C."/>
            <person name="Riley R."/>
            <person name="Ohm R."/>
            <person name="Sun H."/>
            <person name="Tunlid A."/>
            <person name="Henrissat B."/>
            <person name="Grigoriev I.V."/>
            <person name="Hibbett D.S."/>
            <person name="Martin F."/>
        </authorList>
    </citation>
    <scope>NUCLEOTIDE SEQUENCE [LARGE SCALE GENOMIC DNA]</scope>
    <source>
        <strain evidence="4">F 1598</strain>
    </source>
</reference>
<dbReference type="HOGENOM" id="CLU_089470_0_1_1"/>
<feature type="region of interest" description="Disordered" evidence="1">
    <location>
        <begin position="130"/>
        <end position="172"/>
    </location>
</feature>
<proteinExistence type="predicted"/>
<feature type="domain" description="Prokaryotic-type class I peptide chain release factors" evidence="2">
    <location>
        <begin position="35"/>
        <end position="164"/>
    </location>
</feature>